<gene>
    <name evidence="3" type="ORF">CT19425_120284</name>
</gene>
<name>A0A375GY47_9BURK</name>
<feature type="region of interest" description="Disordered" evidence="2">
    <location>
        <begin position="1"/>
        <end position="69"/>
    </location>
</feature>
<dbReference type="Proteomes" id="UP000255505">
    <property type="component" value="Chromosome I"/>
</dbReference>
<dbReference type="Gene3D" id="3.40.190.10">
    <property type="entry name" value="Periplasmic binding protein-like II"/>
    <property type="match status" value="2"/>
</dbReference>
<accession>A0A375GY47</accession>
<dbReference type="GO" id="GO:0030288">
    <property type="term" value="C:outer membrane-bounded periplasmic space"/>
    <property type="evidence" value="ECO:0007669"/>
    <property type="project" value="TreeGrafter"/>
</dbReference>
<evidence type="ECO:0000256" key="1">
    <source>
        <dbReference type="ARBA" id="ARBA00022729"/>
    </source>
</evidence>
<evidence type="ECO:0000313" key="3">
    <source>
        <dbReference type="EMBL" id="SPK74042.1"/>
    </source>
</evidence>
<reference evidence="3 4" key="1">
    <citation type="submission" date="2018-01" db="EMBL/GenBank/DDBJ databases">
        <authorList>
            <person name="Gaut B.S."/>
            <person name="Morton B.R."/>
            <person name="Clegg M.T."/>
            <person name="Duvall M.R."/>
        </authorList>
    </citation>
    <scope>NUCLEOTIDE SEQUENCE [LARGE SCALE GENOMIC DNA]</scope>
    <source>
        <strain evidence="3">Cupriavidus taiwanensis LMG 19425</strain>
    </source>
</reference>
<dbReference type="EMBL" id="LT991976">
    <property type="protein sequence ID" value="SPK74042.1"/>
    <property type="molecule type" value="Genomic_DNA"/>
</dbReference>
<sequence>MESARKTGGSTDGARPPRAPIIPSPRRSRRARRVTGGIGSPSVPSTVSARSSQPSQPSQPCQSACASPASGQRRRLLGAALLGGAAWPLPAQSRPPVPPPGYPSGYDATIAGALREGMVTVYASTDLEVARPLIAAFEARYPGIRVHYQDLNTVELNQRFLAESAALSGRPPAPDAVFADVLWSTAMDLQIKLVNDGHAQRYASPERAGLPGWAVWRDEAWGTTFEPAVIVYNRHHLAGMRPPRSRSGLARLLQEHAPRWHGKVVTYDVERSGVGYLLAQQDARMGSEFWYLAQALGRAGVQLSASTAEMIERIAGGELVMGYNLLGSYALSLMQRGAAIDVIAPSDYTLVMSRVAFIARRAPRPNAARLWLDYLLSRAGQALLAKSTSQLYTIRTDTDTVHTAAALSERLGYALKPISVGPGLLAAQDAMRKRAFLARWREAVRG</sequence>
<organism evidence="3 4">
    <name type="scientific">Cupriavidus taiwanensis</name>
    <dbReference type="NCBI Taxonomy" id="164546"/>
    <lineage>
        <taxon>Bacteria</taxon>
        <taxon>Pseudomonadati</taxon>
        <taxon>Pseudomonadota</taxon>
        <taxon>Betaproteobacteria</taxon>
        <taxon>Burkholderiales</taxon>
        <taxon>Burkholderiaceae</taxon>
        <taxon>Cupriavidus</taxon>
    </lineage>
</organism>
<dbReference type="PANTHER" id="PTHR30006:SF25">
    <property type="entry name" value="PHOSPHOGLYCERATE TRANSPORT REGULATORY PROTEIN PGTC"/>
    <property type="match status" value="1"/>
</dbReference>
<protein>
    <submittedName>
        <fullName evidence="3">ABC transport system permease protein</fullName>
    </submittedName>
</protein>
<dbReference type="SUPFAM" id="SSF53850">
    <property type="entry name" value="Periplasmic binding protein-like II"/>
    <property type="match status" value="1"/>
</dbReference>
<feature type="compositionally biased region" description="Low complexity" evidence="2">
    <location>
        <begin position="48"/>
        <end position="69"/>
    </location>
</feature>
<proteinExistence type="predicted"/>
<evidence type="ECO:0000313" key="4">
    <source>
        <dbReference type="Proteomes" id="UP000255505"/>
    </source>
</evidence>
<dbReference type="AlphaFoldDB" id="A0A375GY47"/>
<dbReference type="PANTHER" id="PTHR30006">
    <property type="entry name" value="THIAMINE-BINDING PERIPLASMIC PROTEIN-RELATED"/>
    <property type="match status" value="1"/>
</dbReference>
<keyword evidence="1" id="KW-0732">Signal</keyword>
<dbReference type="Pfam" id="PF13531">
    <property type="entry name" value="SBP_bac_11"/>
    <property type="match status" value="1"/>
</dbReference>
<evidence type="ECO:0000256" key="2">
    <source>
        <dbReference type="SAM" id="MobiDB-lite"/>
    </source>
</evidence>